<keyword evidence="1" id="KW-0472">Membrane</keyword>
<dbReference type="Proteomes" id="UP000252355">
    <property type="component" value="Unassembled WGS sequence"/>
</dbReference>
<comment type="caution">
    <text evidence="2">The sequence shown here is derived from an EMBL/GenBank/DDBJ whole genome shotgun (WGS) entry which is preliminary data.</text>
</comment>
<organism evidence="2 3">
    <name type="scientific">Candidatus Ozemobacter sibiricus</name>
    <dbReference type="NCBI Taxonomy" id="2268124"/>
    <lineage>
        <taxon>Bacteria</taxon>
        <taxon>Candidatus Ozemobacteria</taxon>
        <taxon>Candidatus Ozemobacterales</taxon>
        <taxon>Candidatus Ozemobacteraceae</taxon>
        <taxon>Candidatus Ozemobacter</taxon>
    </lineage>
</organism>
<keyword evidence="1" id="KW-1133">Transmembrane helix</keyword>
<reference evidence="2 3" key="1">
    <citation type="submission" date="2018-05" db="EMBL/GenBank/DDBJ databases">
        <title>A metagenomic window into the 2 km-deep terrestrial subsurface aquifer revealed taxonomically and functionally diverse microbial community comprising novel uncultured bacterial lineages.</title>
        <authorList>
            <person name="Kadnikov V.V."/>
            <person name="Mardanov A.V."/>
            <person name="Beletsky A.V."/>
            <person name="Banks D."/>
            <person name="Pimenov N.V."/>
            <person name="Frank Y.A."/>
            <person name="Karnachuk O.V."/>
            <person name="Ravin N.V."/>
        </authorList>
    </citation>
    <scope>NUCLEOTIDE SEQUENCE [LARGE SCALE GENOMIC DNA]</scope>
    <source>
        <strain evidence="2">BY5</strain>
    </source>
</reference>
<name>A0A367ZW35_9BACT</name>
<evidence type="ECO:0000313" key="3">
    <source>
        <dbReference type="Proteomes" id="UP000252355"/>
    </source>
</evidence>
<sequence length="57" mass="6072">MNTLILLHARRGQGLVEYAMIIALIAIVCIAAMTSVSGVMGGNWQKITTQLGIAFNP</sequence>
<evidence type="ECO:0008006" key="4">
    <source>
        <dbReference type="Google" id="ProtNLM"/>
    </source>
</evidence>
<dbReference type="AlphaFoldDB" id="A0A367ZW35"/>
<keyword evidence="1" id="KW-0812">Transmembrane</keyword>
<proteinExistence type="predicted"/>
<accession>A0A367ZW35</accession>
<evidence type="ECO:0000313" key="2">
    <source>
        <dbReference type="EMBL" id="RCK81541.1"/>
    </source>
</evidence>
<protein>
    <recommendedName>
        <fullName evidence="4">Flp pilus assembly protein, pilin Flp</fullName>
    </recommendedName>
</protein>
<dbReference type="EMBL" id="QOQW01000001">
    <property type="protein sequence ID" value="RCK81541.1"/>
    <property type="molecule type" value="Genomic_DNA"/>
</dbReference>
<evidence type="ECO:0000256" key="1">
    <source>
        <dbReference type="SAM" id="Phobius"/>
    </source>
</evidence>
<feature type="transmembrane region" description="Helical" evidence="1">
    <location>
        <begin position="20"/>
        <end position="40"/>
    </location>
</feature>
<gene>
    <name evidence="2" type="ORF">OZSIB_0675</name>
</gene>